<dbReference type="AlphaFoldDB" id="A0A2Z4Y7M3"/>
<dbReference type="EMBL" id="CP030759">
    <property type="protein sequence ID" value="AXA37026.1"/>
    <property type="molecule type" value="Genomic_DNA"/>
</dbReference>
<accession>A0A2Z4Y7M3</accession>
<sequence>MHFVGWGRPGRSREGEQRAGNKELDPNCIGSRRGKYEVRTLA</sequence>
<dbReference type="KEGG" id="schv:BRCON_2249"/>
<evidence type="ECO:0000256" key="1">
    <source>
        <dbReference type="SAM" id="MobiDB-lite"/>
    </source>
</evidence>
<feature type="compositionally biased region" description="Basic and acidic residues" evidence="1">
    <location>
        <begin position="11"/>
        <end position="25"/>
    </location>
</feature>
<reference evidence="2 3" key="1">
    <citation type="submission" date="2018-05" db="EMBL/GenBank/DDBJ databases">
        <title>A metagenomic window into the 2 km-deep terrestrial subsurface aquifer revealed taxonomically and functionally diverse microbial community comprising novel uncultured bacterial lineages.</title>
        <authorList>
            <person name="Kadnikov V.V."/>
            <person name="Mardanov A.V."/>
            <person name="Beletsky A.V."/>
            <person name="Banks D."/>
            <person name="Pimenov N.V."/>
            <person name="Frank Y.A."/>
            <person name="Karnachuk O.V."/>
            <person name="Ravin N.V."/>
        </authorList>
    </citation>
    <scope>NUCLEOTIDE SEQUENCE [LARGE SCALE GENOMIC DNA]</scope>
    <source>
        <strain evidence="2">BY</strain>
    </source>
</reference>
<organism evidence="2 3">
    <name type="scientific">Sumerlaea chitinivorans</name>
    <dbReference type="NCBI Taxonomy" id="2250252"/>
    <lineage>
        <taxon>Bacteria</taxon>
        <taxon>Candidatus Sumerlaeota</taxon>
        <taxon>Candidatus Sumerlaeia</taxon>
        <taxon>Candidatus Sumerlaeales</taxon>
        <taxon>Candidatus Sumerlaeaceae</taxon>
        <taxon>Candidatus Sumerlaea</taxon>
    </lineage>
</organism>
<evidence type="ECO:0000313" key="3">
    <source>
        <dbReference type="Proteomes" id="UP000262583"/>
    </source>
</evidence>
<gene>
    <name evidence="2" type="ORF">BRCON_2249</name>
</gene>
<protein>
    <submittedName>
        <fullName evidence="2">Uncharacterized protein</fullName>
    </submittedName>
</protein>
<name>A0A2Z4Y7M3_SUMC1</name>
<feature type="region of interest" description="Disordered" evidence="1">
    <location>
        <begin position="1"/>
        <end position="30"/>
    </location>
</feature>
<proteinExistence type="predicted"/>
<evidence type="ECO:0000313" key="2">
    <source>
        <dbReference type="EMBL" id="AXA37026.1"/>
    </source>
</evidence>
<dbReference type="Proteomes" id="UP000262583">
    <property type="component" value="Chromosome"/>
</dbReference>